<organism evidence="1 2">
    <name type="scientific">Rothia nasimurium</name>
    <dbReference type="NCBI Taxonomy" id="85336"/>
    <lineage>
        <taxon>Bacteria</taxon>
        <taxon>Bacillati</taxon>
        <taxon>Actinomycetota</taxon>
        <taxon>Actinomycetes</taxon>
        <taxon>Micrococcales</taxon>
        <taxon>Micrococcaceae</taxon>
        <taxon>Rothia</taxon>
    </lineage>
</organism>
<gene>
    <name evidence="1" type="ORF">E4U03_06165</name>
</gene>
<dbReference type="OrthoDB" id="5148295at2"/>
<name>A0A4Y9F3H1_9MICC</name>
<proteinExistence type="predicted"/>
<dbReference type="AlphaFoldDB" id="A0A4Y9F3H1"/>
<dbReference type="Proteomes" id="UP000297951">
    <property type="component" value="Unassembled WGS sequence"/>
</dbReference>
<dbReference type="RefSeq" id="WP_135012499.1">
    <property type="nucleotide sequence ID" value="NZ_JADGLK010000018.1"/>
</dbReference>
<dbReference type="EMBL" id="SPQC01000018">
    <property type="protein sequence ID" value="TFU22358.1"/>
    <property type="molecule type" value="Genomic_DNA"/>
</dbReference>
<accession>A0A4Y9F3H1</accession>
<evidence type="ECO:0000313" key="1">
    <source>
        <dbReference type="EMBL" id="TFU22358.1"/>
    </source>
</evidence>
<evidence type="ECO:0000313" key="2">
    <source>
        <dbReference type="Proteomes" id="UP000297951"/>
    </source>
</evidence>
<reference evidence="1 2" key="1">
    <citation type="submission" date="2019-03" db="EMBL/GenBank/DDBJ databases">
        <title>Diversity of the mouse oral microbiome.</title>
        <authorList>
            <person name="Joseph S."/>
            <person name="Aduse-Opoku J."/>
            <person name="Curtis M."/>
            <person name="Wade W."/>
            <person name="Hashim A."/>
        </authorList>
    </citation>
    <scope>NUCLEOTIDE SEQUENCE [LARGE SCALE GENOMIC DNA]</scope>
    <source>
        <strain evidence="2">irhom_31</strain>
    </source>
</reference>
<sequence length="154" mass="15992">MGLFVTTQYSGGFVGYQAFLDSAGHAETTPLQYFASAPNTPEADLNWSDATSQPTNNSLYANGEGSFTPVTNGATGVAGTYGTSSGFWFSVPTNNTATRTDYISGSTATLAAGASFITQVEFTVPAGSQASWPGSNMKINGSLWNKQLTGTLTD</sequence>
<protein>
    <submittedName>
        <fullName evidence="1">Uncharacterized protein</fullName>
    </submittedName>
</protein>
<comment type="caution">
    <text evidence="1">The sequence shown here is derived from an EMBL/GenBank/DDBJ whole genome shotgun (WGS) entry which is preliminary data.</text>
</comment>